<evidence type="ECO:0000256" key="7">
    <source>
        <dbReference type="ARBA" id="ARBA00023159"/>
    </source>
</evidence>
<feature type="compositionally biased region" description="Polar residues" evidence="12">
    <location>
        <begin position="127"/>
        <end position="136"/>
    </location>
</feature>
<feature type="domain" description="Mediator complex subunit Med12" evidence="13">
    <location>
        <begin position="286"/>
        <end position="349"/>
    </location>
</feature>
<evidence type="ECO:0000256" key="1">
    <source>
        <dbReference type="ARBA" id="ARBA00004123"/>
    </source>
</evidence>
<reference evidence="14 15" key="1">
    <citation type="journal article" date="2016" name="Genome Announc.">
        <title>Genome Sequence of Madurella mycetomatis mm55, Isolated from a Human Mycetoma Case in Sudan.</title>
        <authorList>
            <person name="Smit S."/>
            <person name="Derks M.F."/>
            <person name="Bervoets S."/>
            <person name="Fahal A."/>
            <person name="van Leeuwen W."/>
            <person name="van Belkum A."/>
            <person name="van de Sande W.W."/>
        </authorList>
    </citation>
    <scope>NUCLEOTIDE SEQUENCE [LARGE SCALE GENOMIC DNA]</scope>
    <source>
        <strain evidence="15">mm55</strain>
    </source>
</reference>
<evidence type="ECO:0000256" key="11">
    <source>
        <dbReference type="ARBA" id="ARBA00032010"/>
    </source>
</evidence>
<evidence type="ECO:0000256" key="6">
    <source>
        <dbReference type="ARBA" id="ARBA00023015"/>
    </source>
</evidence>
<dbReference type="Proteomes" id="UP000078237">
    <property type="component" value="Unassembled WGS sequence"/>
</dbReference>
<comment type="subcellular location">
    <subcellularLocation>
        <location evidence="1">Nucleus</location>
    </subcellularLocation>
</comment>
<dbReference type="Pfam" id="PF09497">
    <property type="entry name" value="Med12"/>
    <property type="match status" value="1"/>
</dbReference>
<dbReference type="AlphaFoldDB" id="A0A175VT68"/>
<evidence type="ECO:0000313" key="14">
    <source>
        <dbReference type="EMBL" id="KXX74361.1"/>
    </source>
</evidence>
<dbReference type="EMBL" id="LCTW02000361">
    <property type="protein sequence ID" value="KXX74361.1"/>
    <property type="molecule type" value="Genomic_DNA"/>
</dbReference>
<gene>
    <name evidence="14" type="ORF">MMYC01_208371</name>
</gene>
<accession>A0A175VT68</accession>
<comment type="function">
    <text evidence="10">Component of the SRB8-11 complex. The SRB8-11 complex is a regulatory module of the Mediator complex which is itself involved in regulation of basal and activated RNA polymerase II-dependent transcription. The SRB8-11 complex may be involved in the transcriptional repression of a subset of genes regulated by Mediator. It may inhibit the association of the Mediator complex with RNA polymerase II to form the holoenzyme complex.</text>
</comment>
<dbReference type="InterPro" id="IPR057344">
    <property type="entry name" value="ARM_SRB8"/>
</dbReference>
<evidence type="ECO:0000256" key="2">
    <source>
        <dbReference type="ARBA" id="ARBA00010289"/>
    </source>
</evidence>
<evidence type="ECO:0000256" key="8">
    <source>
        <dbReference type="ARBA" id="ARBA00023163"/>
    </source>
</evidence>
<dbReference type="GO" id="GO:0006357">
    <property type="term" value="P:regulation of transcription by RNA polymerase II"/>
    <property type="evidence" value="ECO:0007669"/>
    <property type="project" value="InterPro"/>
</dbReference>
<comment type="similarity">
    <text evidence="2">Belongs to the Mediator complex subunit 12 family.</text>
</comment>
<organism evidence="14 15">
    <name type="scientific">Madurella mycetomatis</name>
    <dbReference type="NCBI Taxonomy" id="100816"/>
    <lineage>
        <taxon>Eukaryota</taxon>
        <taxon>Fungi</taxon>
        <taxon>Dikarya</taxon>
        <taxon>Ascomycota</taxon>
        <taxon>Pezizomycotina</taxon>
        <taxon>Sordariomycetes</taxon>
        <taxon>Sordariomycetidae</taxon>
        <taxon>Sordariales</taxon>
        <taxon>Sordariales incertae sedis</taxon>
        <taxon>Madurella</taxon>
    </lineage>
</organism>
<dbReference type="InterPro" id="IPR019035">
    <property type="entry name" value="Mediator_Med12"/>
</dbReference>
<evidence type="ECO:0000256" key="9">
    <source>
        <dbReference type="ARBA" id="ARBA00023242"/>
    </source>
</evidence>
<keyword evidence="7" id="KW-0010">Activator</keyword>
<dbReference type="GO" id="GO:0016592">
    <property type="term" value="C:mediator complex"/>
    <property type="evidence" value="ECO:0007669"/>
    <property type="project" value="InterPro"/>
</dbReference>
<keyword evidence="5" id="KW-0678">Repressor</keyword>
<dbReference type="SMART" id="SM01281">
    <property type="entry name" value="Med12"/>
    <property type="match status" value="1"/>
</dbReference>
<evidence type="ECO:0000256" key="5">
    <source>
        <dbReference type="ARBA" id="ARBA00022491"/>
    </source>
</evidence>
<feature type="compositionally biased region" description="Low complexity" evidence="12">
    <location>
        <begin position="1383"/>
        <end position="1394"/>
    </location>
</feature>
<evidence type="ECO:0000313" key="15">
    <source>
        <dbReference type="Proteomes" id="UP000078237"/>
    </source>
</evidence>
<feature type="region of interest" description="Disordered" evidence="12">
    <location>
        <begin position="1"/>
        <end position="202"/>
    </location>
</feature>
<evidence type="ECO:0000256" key="10">
    <source>
        <dbReference type="ARBA" id="ARBA00025661"/>
    </source>
</evidence>
<dbReference type="PANTHER" id="PTHR46567:SF1">
    <property type="entry name" value="MEDIATOR OF RNA POLYMERASE II TRANSCRIPTION SUBUNIT 12"/>
    <property type="match status" value="1"/>
</dbReference>
<keyword evidence="6" id="KW-0805">Transcription regulation</keyword>
<evidence type="ECO:0000259" key="13">
    <source>
        <dbReference type="SMART" id="SM01281"/>
    </source>
</evidence>
<dbReference type="OrthoDB" id="20828at2759"/>
<dbReference type="GO" id="GO:0003712">
    <property type="term" value="F:transcription coregulator activity"/>
    <property type="evidence" value="ECO:0007669"/>
    <property type="project" value="InterPro"/>
</dbReference>
<dbReference type="PANTHER" id="PTHR46567">
    <property type="entry name" value="MEDIATOR OF RNA POLYMERASE II TRANSCRIPTION SUBUNIT 12"/>
    <property type="match status" value="1"/>
</dbReference>
<comment type="subunit">
    <text evidence="3">Component of the SRB8-11 complex, which itself associates with the Mediator complex.</text>
</comment>
<dbReference type="STRING" id="100816.A0A175VT68"/>
<name>A0A175VT68_9PEZI</name>
<sequence>MTSRPPLGVQQRPPQHKLSGPSLSQRPAAHQRALSQQQYPPPSPVRKDGTIFDFSPTDTSDGVPGRHGTQRRGGSRLKLELSHDPTDSITHGGITESPITAEPSKPFTPSRIMPATDSSDLGDMSPHLSTHMQSVDQDAPLPMPRRPPGGTTTNVSRRQVPPIPASSTKKSGPPKPYSVEPPAAAPRCSIRGSSQARAGSLAPPPLTAHADFFPWAGNHPEDQFSENVIRNGYYDKGLFSTTETQSAKATLFPSLKHKTGLTALSSIFTAVLGQRRHIGQITAPSTFKPPPRVTLTDTKRESWLRDLANPAISLRRLSRTIPHGIRGRDLLEQCLNKNVPTDRAVWLIKCVGANEIRATKRKGVSTLVMGGETRWIKDWTVAVEGFIDHVYFSFGEDDWKSKVHYTTRLAAHLYAEHLLDRDHYAEWLVSNLENSAESKLPMWMLLTQMYWKDLLRLRKYGRRLVMALVNHHHVMYNNPDKDILQPLLQNLTQCLNTLILSSPENFVSPATWPKYRDALKACLPAGDEARHNSFMTINLRNEQLAAAANRSQPAARHILVRMLDGTLQTPMPAELPTQCWGISKDKSALVKALLEWCTSLYRPGLAKVYVASRMLQQWSILGLDTTMAVLDFLDADTCEEQGQKCTLYHIVCELVRSGMFSVPRYVQWLIARGGLRNPADVLPDGPGPTRLLAEIPTHTLSASQLNLRGGMLRRACFSVIDEARDAELAIKHLKHTLGLPLDPTDPILQRKPLSLAKLAKKLASSSRALKAEVGCWLRVSLTADVDEQAKEGAQAPDISPTIFYAVRSVLEAAEDFSMLGDILKTLTKHSSVEILAAIADTVSRHFFIFAALGASKPLFRNLHQRLKATVREQGIALRPLLASLAALGPRIPGMEELAAQLKRDLALSDRHNPVDACSPVSDNMVARLQDDAGELHEEIEKLLAGGSSLDRNTMERLFQTVVQRLHACWGKASDKQRAYSSLLGRLRLFDTQHFDGLMAKWLLYLRTLGNRPSILRIFPLLVSVGCLDMPAILATASDFPGGQGAGAARAPTVGAGPQVVQITSRTRYMQEVLQLLMTPIPQDDLVAVDESYRFSILQDQVIREHPKEVLGLIFLALAEYSYARGQNDTEGLPLDFPGIQERLLELVKRLVLRDPAGVARALGARGPGPHVSGCVDYMTTKLLMPGCGGQAHVSFDQVLELTNEFTLPFCQVKLALSLSSNDQNSQEAVDRQQSHVELFANAMDKAIGAGNISWVGMLSCLSPDITQHLRVRAQNRFLELLPSLRDLPTTDAAALGQTLQMAENLLSVIDAITRGGPPGIRQAHLPPAVVDKLVNLWELLASPSADSDSTENDAKSAVLNHFLPLTLNFITLHAQTLSPPSSASSIAAPADMPAGATGKQANPNMNINNNNDVRAKILVACAGLMQELDVLHGPGGTDTLPLARRIFDLSCLLVDNLGEEARVMCVRALSGAQDKRLGYIFSFADANEGAGAVGGLGVCQREKVMPSSTSSGNGKSAGAGTMTPLFGGLLGTPASLWGVVDSRPQQQQMGAGERLSLFQYRRWETLSEPTPIVGENDTALSLGLFEARKAQYS</sequence>
<keyword evidence="15" id="KW-1185">Reference proteome</keyword>
<dbReference type="VEuPathDB" id="FungiDB:MMYC01_208371"/>
<evidence type="ECO:0000256" key="3">
    <source>
        <dbReference type="ARBA" id="ARBA00011629"/>
    </source>
</evidence>
<feature type="region of interest" description="Disordered" evidence="12">
    <location>
        <begin position="1383"/>
        <end position="1404"/>
    </location>
</feature>
<evidence type="ECO:0000256" key="4">
    <source>
        <dbReference type="ARBA" id="ARBA00019622"/>
    </source>
</evidence>
<comment type="caution">
    <text evidence="14">The sequence shown here is derived from an EMBL/GenBank/DDBJ whole genome shotgun (WGS) entry which is preliminary data.</text>
</comment>
<keyword evidence="9" id="KW-0539">Nucleus</keyword>
<evidence type="ECO:0000256" key="12">
    <source>
        <dbReference type="SAM" id="MobiDB-lite"/>
    </source>
</evidence>
<proteinExistence type="inferred from homology"/>
<feature type="compositionally biased region" description="Basic and acidic residues" evidence="12">
    <location>
        <begin position="77"/>
        <end position="86"/>
    </location>
</feature>
<keyword evidence="8" id="KW-0804">Transcription</keyword>
<dbReference type="Pfam" id="PF25326">
    <property type="entry name" value="ARM_SRB8"/>
    <property type="match status" value="1"/>
</dbReference>
<protein>
    <recommendedName>
        <fullName evidence="4">Mediator of RNA polymerase II transcription subunit 12</fullName>
    </recommendedName>
    <alternativeName>
        <fullName evidence="11">Mediator complex subunit 12</fullName>
    </alternativeName>
</protein>